<dbReference type="PANTHER" id="PTHR31223:SF70">
    <property type="entry name" value="LOG FAMILY PROTEIN YJL055W"/>
    <property type="match status" value="1"/>
</dbReference>
<dbReference type="GO" id="GO:0009691">
    <property type="term" value="P:cytokinin biosynthetic process"/>
    <property type="evidence" value="ECO:0007669"/>
    <property type="project" value="InterPro"/>
</dbReference>
<dbReference type="PANTHER" id="PTHR31223">
    <property type="entry name" value="LOG FAMILY PROTEIN YJL055W"/>
    <property type="match status" value="1"/>
</dbReference>
<dbReference type="InterPro" id="IPR005269">
    <property type="entry name" value="LOG"/>
</dbReference>
<dbReference type="AlphaFoldDB" id="A0A6J6HX62"/>
<accession>A0A6J6HX62</accession>
<dbReference type="GO" id="GO:0016799">
    <property type="term" value="F:hydrolase activity, hydrolyzing N-glycosyl compounds"/>
    <property type="evidence" value="ECO:0007669"/>
    <property type="project" value="TreeGrafter"/>
</dbReference>
<evidence type="ECO:0000313" key="1">
    <source>
        <dbReference type="EMBL" id="CAB4618562.1"/>
    </source>
</evidence>
<reference evidence="1" key="1">
    <citation type="submission" date="2020-05" db="EMBL/GenBank/DDBJ databases">
        <authorList>
            <person name="Chiriac C."/>
            <person name="Salcher M."/>
            <person name="Ghai R."/>
            <person name="Kavagutti S V."/>
        </authorList>
    </citation>
    <scope>NUCLEOTIDE SEQUENCE</scope>
</reference>
<dbReference type="Gene3D" id="3.40.50.450">
    <property type="match status" value="1"/>
</dbReference>
<protein>
    <submittedName>
        <fullName evidence="1">Unannotated protein</fullName>
    </submittedName>
</protein>
<dbReference type="GO" id="GO:0005829">
    <property type="term" value="C:cytosol"/>
    <property type="evidence" value="ECO:0007669"/>
    <property type="project" value="TreeGrafter"/>
</dbReference>
<dbReference type="Pfam" id="PF03641">
    <property type="entry name" value="Lysine_decarbox"/>
    <property type="match status" value="1"/>
</dbReference>
<gene>
    <name evidence="1" type="ORF">UFOPK1951_00015</name>
</gene>
<dbReference type="EMBL" id="CAEZVH010000001">
    <property type="protein sequence ID" value="CAB4618562.1"/>
    <property type="molecule type" value="Genomic_DNA"/>
</dbReference>
<proteinExistence type="predicted"/>
<name>A0A6J6HX62_9ZZZZ</name>
<organism evidence="1">
    <name type="scientific">freshwater metagenome</name>
    <dbReference type="NCBI Taxonomy" id="449393"/>
    <lineage>
        <taxon>unclassified sequences</taxon>
        <taxon>metagenomes</taxon>
        <taxon>ecological metagenomes</taxon>
    </lineage>
</organism>
<dbReference type="NCBIfam" id="TIGR00730">
    <property type="entry name" value="Rossman fold protein, TIGR00730 family"/>
    <property type="match status" value="1"/>
</dbReference>
<sequence>MPLRISVYCSSSPTIDKKYQDLAFELGEEIGARSWNLVSGGGHISMMGAVARGVRKSGGHTIGVIPQLLVDIEFADKESDELQVVGSMRERKGKIEELADAFIALPGGLGTLEELFEIWVGRFLNFHQKPVVILDPFGLYDPLKVLIDHLEVEGFVKPGQRELLHWCTTIDQALEICGGR</sequence>
<dbReference type="SUPFAM" id="SSF102405">
    <property type="entry name" value="MCP/YpsA-like"/>
    <property type="match status" value="1"/>
</dbReference>
<dbReference type="InterPro" id="IPR031100">
    <property type="entry name" value="LOG_fam"/>
</dbReference>